<dbReference type="FunFam" id="2.20.25.350:FF:000001">
    <property type="entry name" value="Eukaryotic translation initiation factor 5"/>
    <property type="match status" value="1"/>
</dbReference>
<dbReference type="Pfam" id="PF02020">
    <property type="entry name" value="W2"/>
    <property type="match status" value="1"/>
</dbReference>
<protein>
    <recommendedName>
        <fullName evidence="7">W2 domain-containing protein</fullName>
    </recommendedName>
</protein>
<dbReference type="SMART" id="SM00515">
    <property type="entry name" value="eIF5C"/>
    <property type="match status" value="1"/>
</dbReference>
<keyword evidence="4" id="KW-0648">Protein biosynthesis</keyword>
<dbReference type="Proteomes" id="UP000775547">
    <property type="component" value="Unassembled WGS sequence"/>
</dbReference>
<dbReference type="InterPro" id="IPR016190">
    <property type="entry name" value="Transl_init_fac_IF2/IF5_Zn-bd"/>
</dbReference>
<dbReference type="EMBL" id="JABCKV010000010">
    <property type="protein sequence ID" value="KAG5647355.1"/>
    <property type="molecule type" value="Genomic_DNA"/>
</dbReference>
<comment type="similarity">
    <text evidence="1">Belongs to the eIF-2-beta/eIF-5 family.</text>
</comment>
<dbReference type="GO" id="GO:0001732">
    <property type="term" value="P:formation of cytoplasmic translation initiation complex"/>
    <property type="evidence" value="ECO:0007669"/>
    <property type="project" value="TreeGrafter"/>
</dbReference>
<dbReference type="InterPro" id="IPR016024">
    <property type="entry name" value="ARM-type_fold"/>
</dbReference>
<dbReference type="Gene3D" id="2.20.25.350">
    <property type="match status" value="1"/>
</dbReference>
<evidence type="ECO:0000256" key="6">
    <source>
        <dbReference type="SAM" id="MobiDB-lite"/>
    </source>
</evidence>
<evidence type="ECO:0000256" key="5">
    <source>
        <dbReference type="ARBA" id="ARBA00023134"/>
    </source>
</evidence>
<dbReference type="InterPro" id="IPR045196">
    <property type="entry name" value="IF2/IF5"/>
</dbReference>
<reference evidence="8" key="2">
    <citation type="submission" date="2021-10" db="EMBL/GenBank/DDBJ databases">
        <title>Phylogenomics reveals ancestral predisposition of the termite-cultivated fungus Termitomyces towards a domesticated lifestyle.</title>
        <authorList>
            <person name="Auxier B."/>
            <person name="Grum-Grzhimaylo A."/>
            <person name="Cardenas M.E."/>
            <person name="Lodge J.D."/>
            <person name="Laessoe T."/>
            <person name="Pedersen O."/>
            <person name="Smith M.E."/>
            <person name="Kuyper T.W."/>
            <person name="Franco-Molano E.A."/>
            <person name="Baroni T.J."/>
            <person name="Aanen D.K."/>
        </authorList>
    </citation>
    <scope>NUCLEOTIDE SEQUENCE</scope>
    <source>
        <strain evidence="8">AP01</strain>
        <tissue evidence="8">Mycelium</tissue>
    </source>
</reference>
<dbReference type="InterPro" id="IPR016189">
    <property type="entry name" value="Transl_init_fac_IF2/IF5_N"/>
</dbReference>
<dbReference type="FunFam" id="1.25.40.180:FF:000031">
    <property type="entry name" value="Eukaryotic translation initiation factor 5"/>
    <property type="match status" value="1"/>
</dbReference>
<dbReference type="SUPFAM" id="SSF75689">
    <property type="entry name" value="Zinc-binding domain of translation initiation factor 2 beta"/>
    <property type="match status" value="1"/>
</dbReference>
<accession>A0A9P7KFZ4</accession>
<dbReference type="SUPFAM" id="SSF100966">
    <property type="entry name" value="Translation initiation factor 2 beta, aIF2beta, N-terminal domain"/>
    <property type="match status" value="1"/>
</dbReference>
<dbReference type="CDD" id="cd11561">
    <property type="entry name" value="W2_eIF5"/>
    <property type="match status" value="1"/>
</dbReference>
<name>A0A9P7KFZ4_9AGAR</name>
<dbReference type="GO" id="GO:0005829">
    <property type="term" value="C:cytosol"/>
    <property type="evidence" value="ECO:0007669"/>
    <property type="project" value="TreeGrafter"/>
</dbReference>
<dbReference type="Gene3D" id="3.30.30.170">
    <property type="match status" value="1"/>
</dbReference>
<dbReference type="PANTHER" id="PTHR23001:SF7">
    <property type="entry name" value="EUKARYOTIC TRANSLATION INITIATION FACTOR 5"/>
    <property type="match status" value="1"/>
</dbReference>
<dbReference type="OrthoDB" id="10250831at2759"/>
<dbReference type="AlphaFoldDB" id="A0A9P7KFZ4"/>
<keyword evidence="3" id="KW-0547">Nucleotide-binding</keyword>
<proteinExistence type="inferred from homology"/>
<evidence type="ECO:0000256" key="2">
    <source>
        <dbReference type="ARBA" id="ARBA00022540"/>
    </source>
</evidence>
<dbReference type="Pfam" id="PF01873">
    <property type="entry name" value="eIF-5_eIF-2B"/>
    <property type="match status" value="1"/>
</dbReference>
<dbReference type="InterPro" id="IPR002735">
    <property type="entry name" value="Transl_init_fac_IF2/IF5_dom"/>
</dbReference>
<feature type="region of interest" description="Disordered" evidence="6">
    <location>
        <begin position="155"/>
        <end position="199"/>
    </location>
</feature>
<evidence type="ECO:0000256" key="4">
    <source>
        <dbReference type="ARBA" id="ARBA00022917"/>
    </source>
</evidence>
<evidence type="ECO:0000259" key="7">
    <source>
        <dbReference type="PROSITE" id="PS51363"/>
    </source>
</evidence>
<feature type="domain" description="W2" evidence="7">
    <location>
        <begin position="256"/>
        <end position="417"/>
    </location>
</feature>
<dbReference type="SUPFAM" id="SSF48371">
    <property type="entry name" value="ARM repeat"/>
    <property type="match status" value="1"/>
</dbReference>
<reference evidence="8" key="1">
    <citation type="submission" date="2020-07" db="EMBL/GenBank/DDBJ databases">
        <authorList>
            <person name="Nieuwenhuis M."/>
            <person name="Van De Peppel L.J.J."/>
        </authorList>
    </citation>
    <scope>NUCLEOTIDE SEQUENCE</scope>
    <source>
        <strain evidence="8">AP01</strain>
        <tissue evidence="8">Mycelium</tissue>
    </source>
</reference>
<comment type="caution">
    <text evidence="8">The sequence shown here is derived from an EMBL/GenBank/DDBJ whole genome shotgun (WGS) entry which is preliminary data.</text>
</comment>
<dbReference type="SMART" id="SM00653">
    <property type="entry name" value="eIF2B_5"/>
    <property type="match status" value="1"/>
</dbReference>
<dbReference type="PANTHER" id="PTHR23001">
    <property type="entry name" value="EUKARYOTIC TRANSLATION INITIATION FACTOR"/>
    <property type="match status" value="1"/>
</dbReference>
<keyword evidence="5" id="KW-0342">GTP-binding</keyword>
<dbReference type="PROSITE" id="PS51363">
    <property type="entry name" value="W2"/>
    <property type="match status" value="1"/>
</dbReference>
<dbReference type="GO" id="GO:0005092">
    <property type="term" value="F:GDP-dissociation inhibitor activity"/>
    <property type="evidence" value="ECO:0007669"/>
    <property type="project" value="TreeGrafter"/>
</dbReference>
<evidence type="ECO:0000313" key="8">
    <source>
        <dbReference type="EMBL" id="KAG5647355.1"/>
    </source>
</evidence>
<dbReference type="Gene3D" id="1.25.40.180">
    <property type="match status" value="1"/>
</dbReference>
<dbReference type="InterPro" id="IPR003307">
    <property type="entry name" value="W2_domain"/>
</dbReference>
<gene>
    <name evidence="8" type="ORF">DXG03_000423</name>
</gene>
<dbReference type="GO" id="GO:0003743">
    <property type="term" value="F:translation initiation factor activity"/>
    <property type="evidence" value="ECO:0007669"/>
    <property type="project" value="UniProtKB-KW"/>
</dbReference>
<keyword evidence="2" id="KW-0396">Initiation factor</keyword>
<keyword evidence="9" id="KW-1185">Reference proteome</keyword>
<dbReference type="GO" id="GO:0005525">
    <property type="term" value="F:GTP binding"/>
    <property type="evidence" value="ECO:0007669"/>
    <property type="project" value="UniProtKB-KW"/>
</dbReference>
<dbReference type="GO" id="GO:0071074">
    <property type="term" value="F:eukaryotic initiation factor eIF2 binding"/>
    <property type="evidence" value="ECO:0007669"/>
    <property type="project" value="TreeGrafter"/>
</dbReference>
<evidence type="ECO:0000256" key="1">
    <source>
        <dbReference type="ARBA" id="ARBA00010397"/>
    </source>
</evidence>
<sequence length="417" mass="45497">MASGVVNIRRDVDDKFYRYRVPFELSLSMPILNTKIEGKGNGIKTVVPNMSDVARALSRPPTYTTKFFGCELGAQTSFDEKNDRYIVNGAHNAERLRELLDVFIDKFVLCGSCKNPETELVILKSGRNEDIIRNCAACGVQSGVDMRHKLTTFILKNPPAKSKKGKKGNKGDAAAGVGGGGGGQDDADGAEANGAESDDELTKKIKAEAADLNPDAALANEDWSADTSPEAVKQRIKALEGNMANVAINGDDEGSDDDANSPYAQLGRWIDESRDEQDDPKAFAVAIYKKAEELGVDKKHKTLIILAQALFTDDIVAEIQSYGALLVKLVTSEKHQKSLLGGIERLVGLAHPDLIPAVPKILMGLYQIDVLDEEVVTTWGTHVSKKYVDKETSKKVRKASEPFLKWLEEADDDDDDE</sequence>
<evidence type="ECO:0000256" key="3">
    <source>
        <dbReference type="ARBA" id="ARBA00022741"/>
    </source>
</evidence>
<evidence type="ECO:0000313" key="9">
    <source>
        <dbReference type="Proteomes" id="UP000775547"/>
    </source>
</evidence>
<dbReference type="FunFam" id="3.30.30.170:FF:000002">
    <property type="entry name" value="Eukaryotic translation initiation factor 5"/>
    <property type="match status" value="1"/>
</dbReference>
<organism evidence="8 9">
    <name type="scientific">Asterophora parasitica</name>
    <dbReference type="NCBI Taxonomy" id="117018"/>
    <lineage>
        <taxon>Eukaryota</taxon>
        <taxon>Fungi</taxon>
        <taxon>Dikarya</taxon>
        <taxon>Basidiomycota</taxon>
        <taxon>Agaricomycotina</taxon>
        <taxon>Agaricomycetes</taxon>
        <taxon>Agaricomycetidae</taxon>
        <taxon>Agaricales</taxon>
        <taxon>Tricholomatineae</taxon>
        <taxon>Lyophyllaceae</taxon>
        <taxon>Asterophora</taxon>
    </lineage>
</organism>